<evidence type="ECO:0000313" key="1">
    <source>
        <dbReference type="EMBL" id="DAE30657.1"/>
    </source>
</evidence>
<sequence length="93" mass="10491">MARVLHKHAALMKARSIGFSEINASLSARMYSVIRRSRVMITCFNDTFLKGTFSKFDNALTFLNTCTGGGFFKLRLIDQDLRKKSGKQIKING</sequence>
<name>A0A8S5RHU9_9VIRU</name>
<reference evidence="1" key="1">
    <citation type="journal article" date="2021" name="Proc. Natl. Acad. Sci. U.S.A.">
        <title>A Catalog of Tens of Thousands of Viruses from Human Metagenomes Reveals Hidden Associations with Chronic Diseases.</title>
        <authorList>
            <person name="Tisza M.J."/>
            <person name="Buck C.B."/>
        </authorList>
    </citation>
    <scope>NUCLEOTIDE SEQUENCE</scope>
    <source>
        <strain evidence="1">CtML55</strain>
    </source>
</reference>
<proteinExistence type="predicted"/>
<accession>A0A8S5RHU9</accession>
<dbReference type="EMBL" id="BK059105">
    <property type="protein sequence ID" value="DAE30657.1"/>
    <property type="molecule type" value="Genomic_DNA"/>
</dbReference>
<protein>
    <submittedName>
        <fullName evidence="1">Terminase large subunit</fullName>
    </submittedName>
</protein>
<organism evidence="1">
    <name type="scientific">virus sp. ctML55</name>
    <dbReference type="NCBI Taxonomy" id="2827627"/>
    <lineage>
        <taxon>Viruses</taxon>
    </lineage>
</organism>